<dbReference type="EMBL" id="LN871598">
    <property type="protein sequence ID" value="SJK86556.1"/>
    <property type="molecule type" value="Genomic_DNA"/>
</dbReference>
<reference evidence="1 2" key="1">
    <citation type="journal article" date="2012" name="Nucleic Acids Res.">
        <title>Sequencing of the smallest Apicomplexan genome from the human pathogen Babesia microti.</title>
        <authorList>
            <person name="Cornillot E."/>
            <person name="Hadj-Kaddour K."/>
            <person name="Dassouli A."/>
            <person name="Noel B."/>
            <person name="Ranwez V."/>
            <person name="Vacherie B."/>
            <person name="Augagneur Y."/>
            <person name="Bres V."/>
            <person name="Duclos A."/>
            <person name="Randazzo S."/>
            <person name="Carcy B."/>
            <person name="Debierre-Grockiego F."/>
            <person name="Delbecq S."/>
            <person name="Moubri-Menage K."/>
            <person name="Shams-Eldin H."/>
            <person name="Usmani-Brown S."/>
            <person name="Bringaud F."/>
            <person name="Wincker P."/>
            <person name="Vivares C.P."/>
            <person name="Schwarz R.T."/>
            <person name="Schetters T.P."/>
            <person name="Krause P.J."/>
            <person name="Gorenflot A."/>
            <person name="Berry V."/>
            <person name="Barbe V."/>
            <person name="Ben Mamoun C."/>
        </authorList>
    </citation>
    <scope>NUCLEOTIDE SEQUENCE [LARGE SCALE GENOMIC DNA]</scope>
    <source>
        <strain evidence="1 2">RI</strain>
    </source>
</reference>
<evidence type="ECO:0000313" key="2">
    <source>
        <dbReference type="Proteomes" id="UP000002899"/>
    </source>
</evidence>
<sequence>MNDYHYLCNNSHHFSTNSVSKTANSNPVQSLWTAFKTYAGLQGGHPDKISEDVFKYSINLLIAQKDPFTYRNFRNYLKGLCEYCRIIGPKAMPEDKLDESLLFLLNQYKITMVMTECELEACSHKYFTGETKKLLAEAAKVELEVVENMLLHFDVCKTDRKWYLLRQALGRPLPKSYDEREYESYQRPIMEYIRMKNPPTLEAEMIVNKSKESKKYIDHRKPKQWPWFRKPTSGISRWRTRPFTKYFPHHLIKL</sequence>
<dbReference type="RefSeq" id="XP_021338700.1">
    <property type="nucleotide sequence ID" value="XM_021482148.1"/>
</dbReference>
<name>A0A1R4AC29_BABMR</name>
<dbReference type="Proteomes" id="UP000002899">
    <property type="component" value="Chromosome III"/>
</dbReference>
<dbReference type="AlphaFoldDB" id="A0A1R4AC29"/>
<dbReference type="OrthoDB" id="418962at2759"/>
<protein>
    <submittedName>
        <fullName evidence="1">Uncharacterized protein</fullName>
    </submittedName>
</protein>
<accession>A0A1R4AC29</accession>
<reference evidence="1 2" key="3">
    <citation type="journal article" date="2016" name="Sci. Rep.">
        <title>Genome-wide diversity and gene expression profiling of Babesia microti isolates identify polymorphic genes that mediate host-pathogen interactions.</title>
        <authorList>
            <person name="Silva J.C."/>
            <person name="Cornillot E."/>
            <person name="McCracken C."/>
            <person name="Usmani-Brown S."/>
            <person name="Dwivedi A."/>
            <person name="Ifeonu O.O."/>
            <person name="Crabtree J."/>
            <person name="Gotia H.T."/>
            <person name="Virji A.Z."/>
            <person name="Reynes C."/>
            <person name="Colinge J."/>
            <person name="Kumar V."/>
            <person name="Lawres L."/>
            <person name="Pazzi J.E."/>
            <person name="Pablo J.V."/>
            <person name="Hung C."/>
            <person name="Brancato J."/>
            <person name="Kumari P."/>
            <person name="Orvis J."/>
            <person name="Tretina K."/>
            <person name="Chibucos M."/>
            <person name="Ott S."/>
            <person name="Sadzewicz L."/>
            <person name="Sengamalay N."/>
            <person name="Shetty A.C."/>
            <person name="Su Q."/>
            <person name="Tallon L."/>
            <person name="Fraser C.M."/>
            <person name="Frutos R."/>
            <person name="Molina D.M."/>
            <person name="Krause P.J."/>
            <person name="Ben Mamoun C."/>
        </authorList>
    </citation>
    <scope>NUCLEOTIDE SEQUENCE [LARGE SCALE GENOMIC DNA]</scope>
    <source>
        <strain evidence="1 2">RI</strain>
    </source>
</reference>
<organism evidence="1 2">
    <name type="scientific">Babesia microti (strain RI)</name>
    <dbReference type="NCBI Taxonomy" id="1133968"/>
    <lineage>
        <taxon>Eukaryota</taxon>
        <taxon>Sar</taxon>
        <taxon>Alveolata</taxon>
        <taxon>Apicomplexa</taxon>
        <taxon>Aconoidasida</taxon>
        <taxon>Piroplasmida</taxon>
        <taxon>Babesiidae</taxon>
        <taxon>Babesia</taxon>
    </lineage>
</organism>
<proteinExistence type="predicted"/>
<evidence type="ECO:0000313" key="1">
    <source>
        <dbReference type="EMBL" id="SJK86556.1"/>
    </source>
</evidence>
<keyword evidence="2" id="KW-1185">Reference proteome</keyword>
<dbReference type="VEuPathDB" id="PiroplasmaDB:BMR1_03g03250"/>
<dbReference type="GeneID" id="24425296"/>
<reference evidence="1 2" key="2">
    <citation type="journal article" date="2013" name="PLoS ONE">
        <title>Whole genome mapping and re-organization of the nuclear and mitochondrial genomes of Babesia microti isolates.</title>
        <authorList>
            <person name="Cornillot E."/>
            <person name="Dassouli A."/>
            <person name="Garg A."/>
            <person name="Pachikara N."/>
            <person name="Randazzo S."/>
            <person name="Depoix D."/>
            <person name="Carcy B."/>
            <person name="Delbecq S."/>
            <person name="Frutos R."/>
            <person name="Silva J.C."/>
            <person name="Sutton R."/>
            <person name="Krause P.J."/>
            <person name="Mamoun C.B."/>
        </authorList>
    </citation>
    <scope>NUCLEOTIDE SEQUENCE [LARGE SCALE GENOMIC DNA]</scope>
    <source>
        <strain evidence="1 2">RI</strain>
    </source>
</reference>
<dbReference type="KEGG" id="bmic:BMR1_03g03250"/>